<dbReference type="EMBL" id="SAUY01000032">
    <property type="protein sequence ID" value="RWR27426.1"/>
    <property type="molecule type" value="Genomic_DNA"/>
</dbReference>
<dbReference type="InterPro" id="IPR009057">
    <property type="entry name" value="Homeodomain-like_sf"/>
</dbReference>
<reference evidence="7 8" key="1">
    <citation type="submission" date="2019-01" db="EMBL/GenBank/DDBJ databases">
        <title>Sinorhodobacter populi sp. nov. isolated from the symptomatic bark tissue of Populus euramericana canker.</title>
        <authorList>
            <person name="Xu G."/>
        </authorList>
    </citation>
    <scope>NUCLEOTIDE SEQUENCE [LARGE SCALE GENOMIC DNA]</scope>
    <source>
        <strain evidence="7 8">07D10-4-3</strain>
    </source>
</reference>
<dbReference type="RefSeq" id="WP_128233665.1">
    <property type="nucleotide sequence ID" value="NZ_SAUY01000032.1"/>
</dbReference>
<dbReference type="Gene3D" id="1.10.10.60">
    <property type="entry name" value="Homeodomain-like"/>
    <property type="match status" value="1"/>
</dbReference>
<keyword evidence="2 4" id="KW-0238">DNA-binding</keyword>
<keyword evidence="1" id="KW-0805">Transcription regulation</keyword>
<name>A0A443K3T5_9RHOB</name>
<feature type="compositionally biased region" description="Basic and acidic residues" evidence="5">
    <location>
        <begin position="1"/>
        <end position="10"/>
    </location>
</feature>
<dbReference type="Pfam" id="PF00440">
    <property type="entry name" value="TetR_N"/>
    <property type="match status" value="1"/>
</dbReference>
<dbReference type="InterPro" id="IPR011075">
    <property type="entry name" value="TetR_C"/>
</dbReference>
<comment type="caution">
    <text evidence="7">The sequence shown here is derived from an EMBL/GenBank/DDBJ whole genome shotgun (WGS) entry which is preliminary data.</text>
</comment>
<accession>A0A443K3T5</accession>
<sequence length="208" mass="22865">MTHDGSDTPNRRPGRPRSASSRAAVLGAAHEVLAEAGLAGFNIDAVATRAGVARTTIYRWWPNKGRLAIESFLEKAKAQADFGDNLSPRESFERLVLSAARLMSGPSGMIVVSILLEAQKDPDTLSVFNETYHFELRERSKRLLQRGISSGVFRSDLDMEAVLDAAIGAIYLRVLLGHEIDEPWARALASNLIEGMVPDHFSSRQHLQ</sequence>
<evidence type="ECO:0000256" key="5">
    <source>
        <dbReference type="SAM" id="MobiDB-lite"/>
    </source>
</evidence>
<dbReference type="PANTHER" id="PTHR30055">
    <property type="entry name" value="HTH-TYPE TRANSCRIPTIONAL REGULATOR RUTR"/>
    <property type="match status" value="1"/>
</dbReference>
<feature type="region of interest" description="Disordered" evidence="5">
    <location>
        <begin position="1"/>
        <end position="21"/>
    </location>
</feature>
<protein>
    <submittedName>
        <fullName evidence="7">TetR/AcrR family transcriptional regulator</fullName>
    </submittedName>
</protein>
<organism evidence="7 8">
    <name type="scientific">Paenirhodobacter populi</name>
    <dbReference type="NCBI Taxonomy" id="2306993"/>
    <lineage>
        <taxon>Bacteria</taxon>
        <taxon>Pseudomonadati</taxon>
        <taxon>Pseudomonadota</taxon>
        <taxon>Alphaproteobacteria</taxon>
        <taxon>Rhodobacterales</taxon>
        <taxon>Rhodobacter group</taxon>
        <taxon>Paenirhodobacter</taxon>
    </lineage>
</organism>
<feature type="domain" description="HTH tetR-type" evidence="6">
    <location>
        <begin position="19"/>
        <end position="79"/>
    </location>
</feature>
<evidence type="ECO:0000313" key="7">
    <source>
        <dbReference type="EMBL" id="RWR27426.1"/>
    </source>
</evidence>
<dbReference type="PROSITE" id="PS50977">
    <property type="entry name" value="HTH_TETR_2"/>
    <property type="match status" value="1"/>
</dbReference>
<evidence type="ECO:0000256" key="1">
    <source>
        <dbReference type="ARBA" id="ARBA00023015"/>
    </source>
</evidence>
<dbReference type="GO" id="GO:0003700">
    <property type="term" value="F:DNA-binding transcription factor activity"/>
    <property type="evidence" value="ECO:0007669"/>
    <property type="project" value="TreeGrafter"/>
</dbReference>
<dbReference type="SUPFAM" id="SSF46689">
    <property type="entry name" value="Homeodomain-like"/>
    <property type="match status" value="1"/>
</dbReference>
<dbReference type="Pfam" id="PF16859">
    <property type="entry name" value="TetR_C_11"/>
    <property type="match status" value="1"/>
</dbReference>
<dbReference type="GO" id="GO:0000976">
    <property type="term" value="F:transcription cis-regulatory region binding"/>
    <property type="evidence" value="ECO:0007669"/>
    <property type="project" value="TreeGrafter"/>
</dbReference>
<dbReference type="Proteomes" id="UP000284451">
    <property type="component" value="Unassembled WGS sequence"/>
</dbReference>
<dbReference type="PRINTS" id="PR00455">
    <property type="entry name" value="HTHTETR"/>
</dbReference>
<proteinExistence type="predicted"/>
<dbReference type="InterPro" id="IPR036271">
    <property type="entry name" value="Tet_transcr_reg_TetR-rel_C_sf"/>
</dbReference>
<evidence type="ECO:0000256" key="3">
    <source>
        <dbReference type="ARBA" id="ARBA00023163"/>
    </source>
</evidence>
<evidence type="ECO:0000256" key="4">
    <source>
        <dbReference type="PROSITE-ProRule" id="PRU00335"/>
    </source>
</evidence>
<evidence type="ECO:0000259" key="6">
    <source>
        <dbReference type="PROSITE" id="PS50977"/>
    </source>
</evidence>
<reference evidence="7 8" key="2">
    <citation type="submission" date="2019-01" db="EMBL/GenBank/DDBJ databases">
        <authorList>
            <person name="Li Y."/>
        </authorList>
    </citation>
    <scope>NUCLEOTIDE SEQUENCE [LARGE SCALE GENOMIC DNA]</scope>
    <source>
        <strain evidence="7 8">07D10-4-3</strain>
    </source>
</reference>
<dbReference type="AlphaFoldDB" id="A0A443K3T5"/>
<evidence type="ECO:0000313" key="8">
    <source>
        <dbReference type="Proteomes" id="UP000284451"/>
    </source>
</evidence>
<dbReference type="Gene3D" id="1.10.357.10">
    <property type="entry name" value="Tetracycline Repressor, domain 2"/>
    <property type="match status" value="1"/>
</dbReference>
<keyword evidence="3" id="KW-0804">Transcription</keyword>
<dbReference type="InterPro" id="IPR001647">
    <property type="entry name" value="HTH_TetR"/>
</dbReference>
<dbReference type="InterPro" id="IPR050109">
    <property type="entry name" value="HTH-type_TetR-like_transc_reg"/>
</dbReference>
<evidence type="ECO:0000256" key="2">
    <source>
        <dbReference type="ARBA" id="ARBA00023125"/>
    </source>
</evidence>
<dbReference type="PANTHER" id="PTHR30055:SF148">
    <property type="entry name" value="TETR-FAMILY TRANSCRIPTIONAL REGULATOR"/>
    <property type="match status" value="1"/>
</dbReference>
<gene>
    <name evidence="7" type="ORF">D2T29_18765</name>
</gene>
<feature type="DNA-binding region" description="H-T-H motif" evidence="4">
    <location>
        <begin position="42"/>
        <end position="61"/>
    </location>
</feature>
<dbReference type="SUPFAM" id="SSF48498">
    <property type="entry name" value="Tetracyclin repressor-like, C-terminal domain"/>
    <property type="match status" value="1"/>
</dbReference>